<dbReference type="EMBL" id="JAHDVG010000484">
    <property type="protein sequence ID" value="KAH1169741.1"/>
    <property type="molecule type" value="Genomic_DNA"/>
</dbReference>
<evidence type="ECO:0000313" key="2">
    <source>
        <dbReference type="Proteomes" id="UP000827986"/>
    </source>
</evidence>
<sequence length="104" mass="11830">MSAIQYNITHLNSDSFPLIHGDAQYLHDSVFLTVTPWEWGTAEIGAQKPYESIEFLRSDLKEVRVEAYQTRSEESQMSKKTQRSANTSLLYVISPSLQVFTSGQ</sequence>
<comment type="caution">
    <text evidence="1">The sequence shown here is derived from an EMBL/GenBank/DDBJ whole genome shotgun (WGS) entry which is preliminary data.</text>
</comment>
<evidence type="ECO:0000313" key="1">
    <source>
        <dbReference type="EMBL" id="KAH1169741.1"/>
    </source>
</evidence>
<reference evidence="1" key="1">
    <citation type="submission" date="2021-09" db="EMBL/GenBank/DDBJ databases">
        <title>The genome of Mauremys mutica provides insights into the evolution of semi-aquatic lifestyle.</title>
        <authorList>
            <person name="Gong S."/>
            <person name="Gao Y."/>
        </authorList>
    </citation>
    <scope>NUCLEOTIDE SEQUENCE</scope>
    <source>
        <strain evidence="1">MM-2020</strain>
        <tissue evidence="1">Muscle</tissue>
    </source>
</reference>
<name>A0A9D4AV34_9SAUR</name>
<protein>
    <submittedName>
        <fullName evidence="1">Uncharacterized protein</fullName>
    </submittedName>
</protein>
<dbReference type="Proteomes" id="UP000827986">
    <property type="component" value="Unassembled WGS sequence"/>
</dbReference>
<proteinExistence type="predicted"/>
<organism evidence="1 2">
    <name type="scientific">Mauremys mutica</name>
    <name type="common">yellowpond turtle</name>
    <dbReference type="NCBI Taxonomy" id="74926"/>
    <lineage>
        <taxon>Eukaryota</taxon>
        <taxon>Metazoa</taxon>
        <taxon>Chordata</taxon>
        <taxon>Craniata</taxon>
        <taxon>Vertebrata</taxon>
        <taxon>Euteleostomi</taxon>
        <taxon>Archelosauria</taxon>
        <taxon>Testudinata</taxon>
        <taxon>Testudines</taxon>
        <taxon>Cryptodira</taxon>
        <taxon>Durocryptodira</taxon>
        <taxon>Testudinoidea</taxon>
        <taxon>Geoemydidae</taxon>
        <taxon>Geoemydinae</taxon>
        <taxon>Mauremys</taxon>
    </lineage>
</organism>
<dbReference type="AlphaFoldDB" id="A0A9D4AV34"/>
<accession>A0A9D4AV34</accession>
<keyword evidence="2" id="KW-1185">Reference proteome</keyword>
<gene>
    <name evidence="1" type="ORF">KIL84_000726</name>
</gene>